<sequence>MHHIYPCLNEIGRRNIDCDEPPLSLPIELLEEILTTAWLSKMSPDERRTLAISNLLVSKLWMEIFRRVSNQHVFVFSFESLEVWEQSLQGRAPYSRFTVRQDAHPPNTCRSLTRQTSKFRPGNHQRTFYRELLSTLKALPYLPNLRDLTFECFIPGEPCSRGISLPVIHLAVEYTFHPDTYTWIIDSILRPNPSHKNVPWGLPDLQLISTANNDPKTIGAVLEKLTHLEVALDRNLKLEMKILSSSAHIPENCAILHGPVSTFRTMSVSYRGSRLGYGKGFAPRVVRGVGVGLILDVGSGRSRGNVMDPSNTIRCGHVFLQRRR</sequence>
<proteinExistence type="predicted"/>
<gene>
    <name evidence="1" type="ORF">M413DRAFT_442458</name>
</gene>
<reference evidence="1 2" key="1">
    <citation type="submission" date="2014-04" db="EMBL/GenBank/DDBJ databases">
        <authorList>
            <consortium name="DOE Joint Genome Institute"/>
            <person name="Kuo A."/>
            <person name="Gay G."/>
            <person name="Dore J."/>
            <person name="Kohler A."/>
            <person name="Nagy L.G."/>
            <person name="Floudas D."/>
            <person name="Copeland A."/>
            <person name="Barry K.W."/>
            <person name="Cichocki N."/>
            <person name="Veneault-Fourrey C."/>
            <person name="LaButti K."/>
            <person name="Lindquist E.A."/>
            <person name="Lipzen A."/>
            <person name="Lundell T."/>
            <person name="Morin E."/>
            <person name="Murat C."/>
            <person name="Sun H."/>
            <person name="Tunlid A."/>
            <person name="Henrissat B."/>
            <person name="Grigoriev I.V."/>
            <person name="Hibbett D.S."/>
            <person name="Martin F."/>
            <person name="Nordberg H.P."/>
            <person name="Cantor M.N."/>
            <person name="Hua S.X."/>
        </authorList>
    </citation>
    <scope>NUCLEOTIDE SEQUENCE [LARGE SCALE GENOMIC DNA]</scope>
    <source>
        <strain evidence="2">h7</strain>
    </source>
</reference>
<keyword evidence="2" id="KW-1185">Reference proteome</keyword>
<dbReference type="OrthoDB" id="2836053at2759"/>
<evidence type="ECO:0000313" key="2">
    <source>
        <dbReference type="Proteomes" id="UP000053424"/>
    </source>
</evidence>
<dbReference type="Proteomes" id="UP000053424">
    <property type="component" value="Unassembled WGS sequence"/>
</dbReference>
<organism evidence="1 2">
    <name type="scientific">Hebeloma cylindrosporum</name>
    <dbReference type="NCBI Taxonomy" id="76867"/>
    <lineage>
        <taxon>Eukaryota</taxon>
        <taxon>Fungi</taxon>
        <taxon>Dikarya</taxon>
        <taxon>Basidiomycota</taxon>
        <taxon>Agaricomycotina</taxon>
        <taxon>Agaricomycetes</taxon>
        <taxon>Agaricomycetidae</taxon>
        <taxon>Agaricales</taxon>
        <taxon>Agaricineae</taxon>
        <taxon>Hymenogastraceae</taxon>
        <taxon>Hebeloma</taxon>
    </lineage>
</organism>
<name>A0A0C3C6H5_HEBCY</name>
<protein>
    <recommendedName>
        <fullName evidence="3">F-box domain-containing protein</fullName>
    </recommendedName>
</protein>
<reference evidence="2" key="2">
    <citation type="submission" date="2015-01" db="EMBL/GenBank/DDBJ databases">
        <title>Evolutionary Origins and Diversification of the Mycorrhizal Mutualists.</title>
        <authorList>
            <consortium name="DOE Joint Genome Institute"/>
            <consortium name="Mycorrhizal Genomics Consortium"/>
            <person name="Kohler A."/>
            <person name="Kuo A."/>
            <person name="Nagy L.G."/>
            <person name="Floudas D."/>
            <person name="Copeland A."/>
            <person name="Barry K.W."/>
            <person name="Cichocki N."/>
            <person name="Veneault-Fourrey C."/>
            <person name="LaButti K."/>
            <person name="Lindquist E.A."/>
            <person name="Lipzen A."/>
            <person name="Lundell T."/>
            <person name="Morin E."/>
            <person name="Murat C."/>
            <person name="Riley R."/>
            <person name="Ohm R."/>
            <person name="Sun H."/>
            <person name="Tunlid A."/>
            <person name="Henrissat B."/>
            <person name="Grigoriev I.V."/>
            <person name="Hibbett D.S."/>
            <person name="Martin F."/>
        </authorList>
    </citation>
    <scope>NUCLEOTIDE SEQUENCE [LARGE SCALE GENOMIC DNA]</scope>
    <source>
        <strain evidence="2">h7</strain>
    </source>
</reference>
<dbReference type="AlphaFoldDB" id="A0A0C3C6H5"/>
<evidence type="ECO:0008006" key="3">
    <source>
        <dbReference type="Google" id="ProtNLM"/>
    </source>
</evidence>
<dbReference type="EMBL" id="KN831773">
    <property type="protein sequence ID" value="KIM44485.1"/>
    <property type="molecule type" value="Genomic_DNA"/>
</dbReference>
<accession>A0A0C3C6H5</accession>
<feature type="non-terminal residue" evidence="1">
    <location>
        <position position="324"/>
    </location>
</feature>
<dbReference type="HOGENOM" id="CLU_829114_0_0_1"/>
<evidence type="ECO:0000313" key="1">
    <source>
        <dbReference type="EMBL" id="KIM44485.1"/>
    </source>
</evidence>